<evidence type="ECO:0000313" key="1">
    <source>
        <dbReference type="EMBL" id="MFC6723659.1"/>
    </source>
</evidence>
<sequence>MEGEVERELQYLQAHNPKLYGALTAHINEVAAAIEAYPRHYPLGTQVRDAVDSPSADTRSYGQALTGLVKMGIIDVYTERVNSNRYDLTNCDYPRLRALQECIAANRGSE</sequence>
<accession>A0ABD5RW51</accession>
<name>A0ABD5RW51_9EURY</name>
<gene>
    <name evidence="1" type="ORF">ACFQE1_04505</name>
</gene>
<keyword evidence="2" id="KW-1185">Reference proteome</keyword>
<reference evidence="1 2" key="1">
    <citation type="journal article" date="2019" name="Int. J. Syst. Evol. Microbiol.">
        <title>The Global Catalogue of Microorganisms (GCM) 10K type strain sequencing project: providing services to taxonomists for standard genome sequencing and annotation.</title>
        <authorList>
            <consortium name="The Broad Institute Genomics Platform"/>
            <consortium name="The Broad Institute Genome Sequencing Center for Infectious Disease"/>
            <person name="Wu L."/>
            <person name="Ma J."/>
        </authorList>
    </citation>
    <scope>NUCLEOTIDE SEQUENCE [LARGE SCALE GENOMIC DNA]</scope>
    <source>
        <strain evidence="1 2">NBRC 111368</strain>
    </source>
</reference>
<organism evidence="1 2">
    <name type="scientific">Halobium palmae</name>
    <dbReference type="NCBI Taxonomy" id="1776492"/>
    <lineage>
        <taxon>Archaea</taxon>
        <taxon>Methanobacteriati</taxon>
        <taxon>Methanobacteriota</taxon>
        <taxon>Stenosarchaea group</taxon>
        <taxon>Halobacteria</taxon>
        <taxon>Halobacteriales</taxon>
        <taxon>Haloferacaceae</taxon>
        <taxon>Halobium</taxon>
    </lineage>
</organism>
<protein>
    <submittedName>
        <fullName evidence="1">Uncharacterized protein</fullName>
    </submittedName>
</protein>
<dbReference type="EMBL" id="JBHSWU010000033">
    <property type="protein sequence ID" value="MFC6723659.1"/>
    <property type="molecule type" value="Genomic_DNA"/>
</dbReference>
<dbReference type="AlphaFoldDB" id="A0ABD5RW51"/>
<comment type="caution">
    <text evidence="1">The sequence shown here is derived from an EMBL/GenBank/DDBJ whole genome shotgun (WGS) entry which is preliminary data.</text>
</comment>
<proteinExistence type="predicted"/>
<dbReference type="Proteomes" id="UP001596328">
    <property type="component" value="Unassembled WGS sequence"/>
</dbReference>
<evidence type="ECO:0000313" key="2">
    <source>
        <dbReference type="Proteomes" id="UP001596328"/>
    </source>
</evidence>